<name>A0A9N7YWK8_PLEPL</name>
<feature type="region of interest" description="Disordered" evidence="1">
    <location>
        <begin position="24"/>
        <end position="55"/>
    </location>
</feature>
<evidence type="ECO:0000313" key="3">
    <source>
        <dbReference type="Proteomes" id="UP001153269"/>
    </source>
</evidence>
<evidence type="ECO:0000256" key="1">
    <source>
        <dbReference type="SAM" id="MobiDB-lite"/>
    </source>
</evidence>
<dbReference type="Pfam" id="PF15379">
    <property type="entry name" value="DUF4606"/>
    <property type="match status" value="1"/>
</dbReference>
<proteinExistence type="predicted"/>
<evidence type="ECO:0000313" key="2">
    <source>
        <dbReference type="EMBL" id="CAB1441081.1"/>
    </source>
</evidence>
<dbReference type="Proteomes" id="UP001153269">
    <property type="component" value="Unassembled WGS sequence"/>
</dbReference>
<organism evidence="2 3">
    <name type="scientific">Pleuronectes platessa</name>
    <name type="common">European plaice</name>
    <dbReference type="NCBI Taxonomy" id="8262"/>
    <lineage>
        <taxon>Eukaryota</taxon>
        <taxon>Metazoa</taxon>
        <taxon>Chordata</taxon>
        <taxon>Craniata</taxon>
        <taxon>Vertebrata</taxon>
        <taxon>Euteleostomi</taxon>
        <taxon>Actinopterygii</taxon>
        <taxon>Neopterygii</taxon>
        <taxon>Teleostei</taxon>
        <taxon>Neoteleostei</taxon>
        <taxon>Acanthomorphata</taxon>
        <taxon>Carangaria</taxon>
        <taxon>Pleuronectiformes</taxon>
        <taxon>Pleuronectoidei</taxon>
        <taxon>Pleuronectidae</taxon>
        <taxon>Pleuronectes</taxon>
    </lineage>
</organism>
<gene>
    <name evidence="2" type="ORF">PLEPLA_LOCUS28867</name>
</gene>
<reference evidence="2" key="1">
    <citation type="submission" date="2020-03" db="EMBL/GenBank/DDBJ databases">
        <authorList>
            <person name="Weist P."/>
        </authorList>
    </citation>
    <scope>NUCLEOTIDE SEQUENCE</scope>
</reference>
<sequence length="197" mass="22342">MEEEEEALTSYCREMIRRVRLKQQQQLCCPGEEEEEEENRRDGRAGGRRRRGGGSQVVLAGGEMADYTESNLPLSDGTKRHRQQHSLGLVCQGPEVRSVPLQLISMLRLQTLEADERRAAELELHDPAVCSACEQEQASLALTTFIWRKKTQLRMQTLKGRLNTRSSSRDRAGWMSLCKKSPKVIRCPSLDLGGTTW</sequence>
<keyword evidence="3" id="KW-1185">Reference proteome</keyword>
<comment type="caution">
    <text evidence="2">The sequence shown here is derived from an EMBL/GenBank/DDBJ whole genome shotgun (WGS) entry which is preliminary data.</text>
</comment>
<dbReference type="EMBL" id="CADEAL010002558">
    <property type="protein sequence ID" value="CAB1441081.1"/>
    <property type="molecule type" value="Genomic_DNA"/>
</dbReference>
<dbReference type="InterPro" id="IPR027932">
    <property type="entry name" value="DUF4606"/>
</dbReference>
<dbReference type="PANTHER" id="PTHR35256">
    <property type="entry name" value="CHROMOSOME 8 OPEN READING FRAME 48"/>
    <property type="match status" value="1"/>
</dbReference>
<dbReference type="PANTHER" id="PTHR35256:SF1">
    <property type="entry name" value="EXPRESSED SEQUENCE AI429214"/>
    <property type="match status" value="1"/>
</dbReference>
<dbReference type="AlphaFoldDB" id="A0A9N7YWK8"/>
<accession>A0A9N7YWK8</accession>
<protein>
    <submittedName>
        <fullName evidence="2">Uncharacterized protein</fullName>
    </submittedName>
</protein>